<accession>A0A2I2KZI3</accession>
<gene>
    <name evidence="1" type="ORF">FRACA_60059</name>
</gene>
<proteinExistence type="predicted"/>
<name>A0A2I2KZI3_9ACTN</name>
<sequence>MIPPHRDGGQAEYVTAPVAGEGEDQRLAFVLAWARGHLDHSLTVDTLAEL</sequence>
<dbReference type="EMBL" id="FZMO01000525">
    <property type="protein sequence ID" value="SNQ51073.1"/>
    <property type="molecule type" value="Genomic_DNA"/>
</dbReference>
<protein>
    <submittedName>
        <fullName evidence="1">Uncharacterized protein</fullName>
    </submittedName>
</protein>
<organism evidence="1 2">
    <name type="scientific">Frankia canadensis</name>
    <dbReference type="NCBI Taxonomy" id="1836972"/>
    <lineage>
        <taxon>Bacteria</taxon>
        <taxon>Bacillati</taxon>
        <taxon>Actinomycetota</taxon>
        <taxon>Actinomycetes</taxon>
        <taxon>Frankiales</taxon>
        <taxon>Frankiaceae</taxon>
        <taxon>Frankia</taxon>
    </lineage>
</organism>
<dbReference type="Proteomes" id="UP000234331">
    <property type="component" value="Unassembled WGS sequence"/>
</dbReference>
<evidence type="ECO:0000313" key="2">
    <source>
        <dbReference type="Proteomes" id="UP000234331"/>
    </source>
</evidence>
<dbReference type="AlphaFoldDB" id="A0A2I2KZI3"/>
<keyword evidence="2" id="KW-1185">Reference proteome</keyword>
<reference evidence="1 2" key="1">
    <citation type="submission" date="2017-06" db="EMBL/GenBank/DDBJ databases">
        <authorList>
            <person name="Kim H.J."/>
            <person name="Triplett B.A."/>
        </authorList>
    </citation>
    <scope>NUCLEOTIDE SEQUENCE [LARGE SCALE GENOMIC DNA]</scope>
    <source>
        <strain evidence="1">FRACA_ARgP5</strain>
    </source>
</reference>
<evidence type="ECO:0000313" key="1">
    <source>
        <dbReference type="EMBL" id="SNQ51073.1"/>
    </source>
</evidence>